<comment type="caution">
    <text evidence="1">The sequence shown here is derived from an EMBL/GenBank/DDBJ whole genome shotgun (WGS) entry which is preliminary data.</text>
</comment>
<protein>
    <submittedName>
        <fullName evidence="1">Uncharacterized protein</fullName>
    </submittedName>
</protein>
<evidence type="ECO:0000313" key="2">
    <source>
        <dbReference type="Proteomes" id="UP000831701"/>
    </source>
</evidence>
<sequence>MAVEARLELVGKRFLCVSGDEPPEIGDIGRWPWRSGVIRAVNHRDSDSPDLTKVALSVTCICDSLQFTVYSLTALGSSFSERLLHPRCVKERYRRSFLPAAVRLHNKLGYHCGAEFSSGEEAVPEPAGPGEESPMVPLRGEDGKQCVTGWPKTEVFMPDCDAVGKDALDGEDVKVHQKLGRKMDLHESPQEEETLVYVEFDDQEWEKREWVKVYEDFQLFLLEHQLVWAKRKEGAGGAGAGGGAGGLLQGTKAKHIQWPALTHWNSSCALLMGLLAREQTSQLWILDLIAGTFDIFLEQFKFSLRYVLATVVPYHSAFKPVVGKSLLSSVTAVEFLLDRQLDFLSDRSAYQPYQVRGLFGLCTTRSRSLVRIAGSKSDLFPVHVGLRQGCPLSPVLFIIFMDRISRRSQGPEGVRFGNHRISSLLFADDVVLLASSSQDLQHVLERFAAECEAAGMRISTSKSEAMVTRPEKGGVPSPGGWRGPASSGGVQVSRGLVHE</sequence>
<gene>
    <name evidence="1" type="ORF">L3Q82_010436</name>
</gene>
<proteinExistence type="predicted"/>
<accession>A0ACB8WD17</accession>
<reference evidence="1" key="1">
    <citation type="submission" date="2022-04" db="EMBL/GenBank/DDBJ databases">
        <title>Jade perch genome.</title>
        <authorList>
            <person name="Chao B."/>
        </authorList>
    </citation>
    <scope>NUCLEOTIDE SEQUENCE</scope>
    <source>
        <strain evidence="1">CB-2022</strain>
    </source>
</reference>
<keyword evidence="2" id="KW-1185">Reference proteome</keyword>
<dbReference type="EMBL" id="CM041542">
    <property type="protein sequence ID" value="KAI3365353.1"/>
    <property type="molecule type" value="Genomic_DNA"/>
</dbReference>
<name>A0ACB8WD17_9TELE</name>
<dbReference type="Proteomes" id="UP000831701">
    <property type="component" value="Chromosome 12"/>
</dbReference>
<evidence type="ECO:0000313" key="1">
    <source>
        <dbReference type="EMBL" id="KAI3365353.1"/>
    </source>
</evidence>
<organism evidence="1 2">
    <name type="scientific">Scortum barcoo</name>
    <name type="common">barcoo grunter</name>
    <dbReference type="NCBI Taxonomy" id="214431"/>
    <lineage>
        <taxon>Eukaryota</taxon>
        <taxon>Metazoa</taxon>
        <taxon>Chordata</taxon>
        <taxon>Craniata</taxon>
        <taxon>Vertebrata</taxon>
        <taxon>Euteleostomi</taxon>
        <taxon>Actinopterygii</taxon>
        <taxon>Neopterygii</taxon>
        <taxon>Teleostei</taxon>
        <taxon>Neoteleostei</taxon>
        <taxon>Acanthomorphata</taxon>
        <taxon>Eupercaria</taxon>
        <taxon>Centrarchiformes</taxon>
        <taxon>Terapontoidei</taxon>
        <taxon>Terapontidae</taxon>
        <taxon>Scortum</taxon>
    </lineage>
</organism>